<dbReference type="HOGENOM" id="CLU_112783_0_0_10"/>
<comment type="caution">
    <text evidence="3">The sequence shown here is derived from an EMBL/GenBank/DDBJ whole genome shotgun (WGS) entry which is preliminary data.</text>
</comment>
<accession>E6K8N7</accession>
<evidence type="ECO:0000313" key="4">
    <source>
        <dbReference type="Proteomes" id="UP000003112"/>
    </source>
</evidence>
<evidence type="ECO:0000256" key="1">
    <source>
        <dbReference type="SAM" id="SignalP"/>
    </source>
</evidence>
<keyword evidence="4" id="KW-1185">Reference proteome</keyword>
<dbReference type="Pfam" id="PF05036">
    <property type="entry name" value="SPOR"/>
    <property type="match status" value="1"/>
</dbReference>
<protein>
    <submittedName>
        <fullName evidence="3">Sporulation and cell division repeat protein</fullName>
    </submittedName>
</protein>
<keyword evidence="3" id="KW-0132">Cell division</keyword>
<keyword evidence="3" id="KW-0131">Cell cycle</keyword>
<proteinExistence type="predicted"/>
<name>E6K8N7_9BACT</name>
<dbReference type="Proteomes" id="UP000003112">
    <property type="component" value="Unassembled WGS sequence"/>
</dbReference>
<feature type="chain" id="PRO_5003205208" evidence="1">
    <location>
        <begin position="32"/>
        <end position="177"/>
    </location>
</feature>
<dbReference type="PROSITE" id="PS51257">
    <property type="entry name" value="PROKAR_LIPOPROTEIN"/>
    <property type="match status" value="1"/>
</dbReference>
<feature type="signal peptide" evidence="1">
    <location>
        <begin position="1"/>
        <end position="31"/>
    </location>
</feature>
<dbReference type="SUPFAM" id="SSF110997">
    <property type="entry name" value="Sporulation related repeat"/>
    <property type="match status" value="1"/>
</dbReference>
<reference evidence="3 4" key="1">
    <citation type="submission" date="2010-10" db="EMBL/GenBank/DDBJ databases">
        <authorList>
            <person name="Muzny D."/>
            <person name="Qin X."/>
            <person name="Deng J."/>
            <person name="Jiang H."/>
            <person name="Liu Y."/>
            <person name="Qu J."/>
            <person name="Song X.-Z."/>
            <person name="Zhang L."/>
            <person name="Thornton R."/>
            <person name="Coyle M."/>
            <person name="Francisco L."/>
            <person name="Jackson L."/>
            <person name="Javaid M."/>
            <person name="Korchina V."/>
            <person name="Kovar C."/>
            <person name="Mata R."/>
            <person name="Mathew T."/>
            <person name="Ngo R."/>
            <person name="Nguyen L."/>
            <person name="Nguyen N."/>
            <person name="Okwuonu G."/>
            <person name="Ongeri F."/>
            <person name="Pham C."/>
            <person name="Simmons D."/>
            <person name="Wilczek-Boney K."/>
            <person name="Hale W."/>
            <person name="Jakkamsetti A."/>
            <person name="Pham P."/>
            <person name="Ruth R."/>
            <person name="San Lucas F."/>
            <person name="Warren J."/>
            <person name="Zhang J."/>
            <person name="Zhao Z."/>
            <person name="Zhou C."/>
            <person name="Zhu D."/>
            <person name="Lee S."/>
            <person name="Bess C."/>
            <person name="Blankenburg K."/>
            <person name="Forbes L."/>
            <person name="Fu Q."/>
            <person name="Gubbala S."/>
            <person name="Hirani K."/>
            <person name="Jayaseelan J.C."/>
            <person name="Lara F."/>
            <person name="Munidasa M."/>
            <person name="Palculict T."/>
            <person name="Patil S."/>
            <person name="Pu L.-L."/>
            <person name="Saada N."/>
            <person name="Tang L."/>
            <person name="Weissenberger G."/>
            <person name="Zhu Y."/>
            <person name="Hemphill L."/>
            <person name="Shang Y."/>
            <person name="Youmans B."/>
            <person name="Ayvaz T."/>
            <person name="Ross M."/>
            <person name="Santibanez J."/>
            <person name="Aqrawi P."/>
            <person name="Gross S."/>
            <person name="Joshi V."/>
            <person name="Fowler G."/>
            <person name="Nazareth L."/>
            <person name="Reid J."/>
            <person name="Worley K."/>
            <person name="Petrosino J."/>
            <person name="Highlander S."/>
            <person name="Gibbs R."/>
        </authorList>
    </citation>
    <scope>NUCLEOTIDE SEQUENCE [LARGE SCALE GENOMIC DNA]</scope>
    <source>
        <strain evidence="3 4">ATCC 33574</strain>
    </source>
</reference>
<evidence type="ECO:0000259" key="2">
    <source>
        <dbReference type="PROSITE" id="PS51724"/>
    </source>
</evidence>
<dbReference type="InterPro" id="IPR036680">
    <property type="entry name" value="SPOR-like_sf"/>
</dbReference>
<dbReference type="GO" id="GO:0042834">
    <property type="term" value="F:peptidoglycan binding"/>
    <property type="evidence" value="ECO:0007669"/>
    <property type="project" value="InterPro"/>
</dbReference>
<dbReference type="Gene3D" id="3.30.70.1070">
    <property type="entry name" value="Sporulation related repeat"/>
    <property type="match status" value="1"/>
</dbReference>
<organism evidence="3 4">
    <name type="scientific">Segatella buccae ATCC 33574</name>
    <dbReference type="NCBI Taxonomy" id="873513"/>
    <lineage>
        <taxon>Bacteria</taxon>
        <taxon>Pseudomonadati</taxon>
        <taxon>Bacteroidota</taxon>
        <taxon>Bacteroidia</taxon>
        <taxon>Bacteroidales</taxon>
        <taxon>Prevotellaceae</taxon>
        <taxon>Segatella</taxon>
    </lineage>
</organism>
<sequence length="177" mass="19216">MNLKFNNINLLRIMKKYMVLCAGLCVALAFSSCKSSESAYKKAYEKAKAQETQTAAQGPISTETPVVTPLETTPATQTTMVDNVDNATVRTEDVTVVSGAGLQNYSVVVGSFSLKANAEGLQNTLKNAGYDAQIAYNSARNMYRVVASTFADKSSAVQSRNQFRAGNYPDAWLLFKK</sequence>
<dbReference type="AlphaFoldDB" id="E6K8N7"/>
<keyword evidence="1" id="KW-0732">Signal</keyword>
<dbReference type="EMBL" id="AEPD01000031">
    <property type="protein sequence ID" value="EFU30012.1"/>
    <property type="molecule type" value="Genomic_DNA"/>
</dbReference>
<evidence type="ECO:0000313" key="3">
    <source>
        <dbReference type="EMBL" id="EFU30012.1"/>
    </source>
</evidence>
<dbReference type="GO" id="GO:0051301">
    <property type="term" value="P:cell division"/>
    <property type="evidence" value="ECO:0007669"/>
    <property type="project" value="UniProtKB-KW"/>
</dbReference>
<gene>
    <name evidence="3" type="ORF">HMPREF6485_1973</name>
</gene>
<dbReference type="InterPro" id="IPR007730">
    <property type="entry name" value="SPOR-like_dom"/>
</dbReference>
<dbReference type="eggNOG" id="COG3087">
    <property type="taxonomic scope" value="Bacteria"/>
</dbReference>
<dbReference type="PROSITE" id="PS51724">
    <property type="entry name" value="SPOR"/>
    <property type="match status" value="1"/>
</dbReference>
<feature type="domain" description="SPOR" evidence="2">
    <location>
        <begin position="99"/>
        <end position="176"/>
    </location>
</feature>
<dbReference type="STRING" id="873513.HMPREF6485_1973"/>